<dbReference type="NCBIfam" id="TIGR02352">
    <property type="entry name" value="thiamin_ThiO"/>
    <property type="match status" value="1"/>
</dbReference>
<dbReference type="SUPFAM" id="SSF54373">
    <property type="entry name" value="FAD-linked reductases, C-terminal domain"/>
    <property type="match status" value="1"/>
</dbReference>
<dbReference type="EMBL" id="LYPC01000028">
    <property type="protein sequence ID" value="OCT11259.1"/>
    <property type="molecule type" value="Genomic_DNA"/>
</dbReference>
<name>A0A1C0ZT49_9BACL</name>
<keyword evidence="6" id="KW-0472">Membrane</keyword>
<gene>
    <name evidence="8" type="ORF">A8709_06160</name>
</gene>
<feature type="domain" description="FAD dependent oxidoreductase" evidence="7">
    <location>
        <begin position="8"/>
        <end position="352"/>
    </location>
</feature>
<keyword evidence="9" id="KW-1185">Reference proteome</keyword>
<dbReference type="GO" id="GO:0043799">
    <property type="term" value="F:glycine oxidase activity"/>
    <property type="evidence" value="ECO:0007669"/>
    <property type="project" value="UniProtKB-EC"/>
</dbReference>
<keyword evidence="2" id="KW-0784">Thiamine biosynthesis</keyword>
<dbReference type="GO" id="GO:0005737">
    <property type="term" value="C:cytoplasm"/>
    <property type="evidence" value="ECO:0007669"/>
    <property type="project" value="TreeGrafter"/>
</dbReference>
<dbReference type="GO" id="GO:0050660">
    <property type="term" value="F:flavin adenine dinucleotide binding"/>
    <property type="evidence" value="ECO:0007669"/>
    <property type="project" value="InterPro"/>
</dbReference>
<evidence type="ECO:0000256" key="6">
    <source>
        <dbReference type="SAM" id="Phobius"/>
    </source>
</evidence>
<dbReference type="Gene3D" id="3.30.9.10">
    <property type="entry name" value="D-Amino Acid Oxidase, subunit A, domain 2"/>
    <property type="match status" value="1"/>
</dbReference>
<dbReference type="InterPro" id="IPR012727">
    <property type="entry name" value="Gly_oxidase_ThiO"/>
</dbReference>
<dbReference type="STRING" id="512399.A8709_06160"/>
<evidence type="ECO:0000259" key="7">
    <source>
        <dbReference type="Pfam" id="PF01266"/>
    </source>
</evidence>
<sequence length="458" mass="47697">MKARKSEVIIVGGGVIGASIAYYLAKKGQSVTLLERGQLGLEASAAAAGMLGAQSEMEDTGALFQWARQSRAMFPQLSGELRELTGIDIGLVREGLLNIALSDVQERELRAREKLQRAAGEQAQWLSAAEAMAIEPALSEATRGALYLPEDGQVDAPLLAAAFAQAAQVLGAKMQPFAGVQGLLTAQERVIGVLTAAGPLYSNHVVVAAGTWSGQLLGSIGVDLPMYPVKGECFSVRTPKPVLKKTLFTPGCYIVPKAGGRLVVGATVVPNSYDRKVSLSGLAELMDRARGLMPALGDAEWEKAWSGLRPQTADGLPYIGKVPMVEGLYVACGHYRNGILLSPITGKVMADWILSGEVSSFAGMGAGVETGVSAGSGAGGGHETVAVRGLGLVPGAGPVPAPVSASGLSSEPRAMDMDVYQQIEFEVGECALQSLAPWMEAFSPDLSPESKRVAPPSL</sequence>
<organism evidence="8 9">
    <name type="scientific">Paenibacillus pectinilyticus</name>
    <dbReference type="NCBI Taxonomy" id="512399"/>
    <lineage>
        <taxon>Bacteria</taxon>
        <taxon>Bacillati</taxon>
        <taxon>Bacillota</taxon>
        <taxon>Bacilli</taxon>
        <taxon>Bacillales</taxon>
        <taxon>Paenibacillaceae</taxon>
        <taxon>Paenibacillus</taxon>
    </lineage>
</organism>
<evidence type="ECO:0000256" key="4">
    <source>
        <dbReference type="ARBA" id="ARBA00049872"/>
    </source>
</evidence>
<proteinExistence type="predicted"/>
<dbReference type="Pfam" id="PF01266">
    <property type="entry name" value="DAO"/>
    <property type="match status" value="1"/>
</dbReference>
<evidence type="ECO:0000256" key="1">
    <source>
        <dbReference type="ARBA" id="ARBA00004948"/>
    </source>
</evidence>
<dbReference type="UniPathway" id="UPA00060"/>
<dbReference type="Gene3D" id="3.50.50.60">
    <property type="entry name" value="FAD/NAD(P)-binding domain"/>
    <property type="match status" value="1"/>
</dbReference>
<evidence type="ECO:0000256" key="3">
    <source>
        <dbReference type="ARBA" id="ARBA00023002"/>
    </source>
</evidence>
<accession>A0A1C0ZT49</accession>
<keyword evidence="3" id="KW-0560">Oxidoreductase</keyword>
<dbReference type="GO" id="GO:0009229">
    <property type="term" value="P:thiamine diphosphate biosynthetic process"/>
    <property type="evidence" value="ECO:0007669"/>
    <property type="project" value="UniProtKB-UniPathway"/>
</dbReference>
<evidence type="ECO:0000313" key="9">
    <source>
        <dbReference type="Proteomes" id="UP000093309"/>
    </source>
</evidence>
<dbReference type="SUPFAM" id="SSF51905">
    <property type="entry name" value="FAD/NAD(P)-binding domain"/>
    <property type="match status" value="1"/>
</dbReference>
<dbReference type="EC" id="1.4.3.19" evidence="5"/>
<evidence type="ECO:0000256" key="2">
    <source>
        <dbReference type="ARBA" id="ARBA00022977"/>
    </source>
</evidence>
<dbReference type="RefSeq" id="WP_065858123.1">
    <property type="nucleotide sequence ID" value="NZ_LYPC01000028.1"/>
</dbReference>
<comment type="pathway">
    <text evidence="1">Cofactor biosynthesis; thiamine diphosphate biosynthesis.</text>
</comment>
<evidence type="ECO:0000313" key="8">
    <source>
        <dbReference type="EMBL" id="OCT11259.1"/>
    </source>
</evidence>
<reference evidence="9" key="1">
    <citation type="submission" date="2016-05" db="EMBL/GenBank/DDBJ databases">
        <title>Paenibacillus oryzae. sp. nov., isolated from the rice root.</title>
        <authorList>
            <person name="Zhang J."/>
            <person name="Zhang X."/>
        </authorList>
    </citation>
    <scope>NUCLEOTIDE SEQUENCE [LARGE SCALE GENOMIC DNA]</scope>
    <source>
        <strain evidence="9">KCTC13222</strain>
    </source>
</reference>
<dbReference type="InterPro" id="IPR036188">
    <property type="entry name" value="FAD/NAD-bd_sf"/>
</dbReference>
<protein>
    <recommendedName>
        <fullName evidence="5">glycine oxidase</fullName>
        <ecNumber evidence="5">1.4.3.19</ecNumber>
    </recommendedName>
</protein>
<dbReference type="InterPro" id="IPR006076">
    <property type="entry name" value="FAD-dep_OxRdtase"/>
</dbReference>
<keyword evidence="6" id="KW-1133">Transmembrane helix</keyword>
<evidence type="ECO:0000256" key="5">
    <source>
        <dbReference type="ARBA" id="ARBA00050018"/>
    </source>
</evidence>
<comment type="catalytic activity">
    <reaction evidence="4">
        <text>glycine + O2 + H2O = glyoxylate + H2O2 + NH4(+)</text>
        <dbReference type="Rhea" id="RHEA:11532"/>
        <dbReference type="ChEBI" id="CHEBI:15377"/>
        <dbReference type="ChEBI" id="CHEBI:15379"/>
        <dbReference type="ChEBI" id="CHEBI:16240"/>
        <dbReference type="ChEBI" id="CHEBI:28938"/>
        <dbReference type="ChEBI" id="CHEBI:36655"/>
        <dbReference type="ChEBI" id="CHEBI:57305"/>
        <dbReference type="EC" id="1.4.3.19"/>
    </reaction>
</comment>
<comment type="caution">
    <text evidence="8">The sequence shown here is derived from an EMBL/GenBank/DDBJ whole genome shotgun (WGS) entry which is preliminary data.</text>
</comment>
<dbReference type="AlphaFoldDB" id="A0A1C0ZT49"/>
<dbReference type="PANTHER" id="PTHR13847:SF289">
    <property type="entry name" value="GLYCINE OXIDASE"/>
    <property type="match status" value="1"/>
</dbReference>
<dbReference type="PANTHER" id="PTHR13847">
    <property type="entry name" value="SARCOSINE DEHYDROGENASE-RELATED"/>
    <property type="match status" value="1"/>
</dbReference>
<keyword evidence="6" id="KW-0812">Transmembrane</keyword>
<feature type="transmembrane region" description="Helical" evidence="6">
    <location>
        <begin position="7"/>
        <end position="25"/>
    </location>
</feature>
<dbReference type="GO" id="GO:0009228">
    <property type="term" value="P:thiamine biosynthetic process"/>
    <property type="evidence" value="ECO:0007669"/>
    <property type="project" value="UniProtKB-KW"/>
</dbReference>
<dbReference type="Proteomes" id="UP000093309">
    <property type="component" value="Unassembled WGS sequence"/>
</dbReference>